<dbReference type="EMBL" id="FMHW01000003">
    <property type="protein sequence ID" value="SCL43252.1"/>
    <property type="molecule type" value="Genomic_DNA"/>
</dbReference>
<evidence type="ECO:0000313" key="3">
    <source>
        <dbReference type="Proteomes" id="UP000198959"/>
    </source>
</evidence>
<feature type="region of interest" description="Disordered" evidence="1">
    <location>
        <begin position="127"/>
        <end position="153"/>
    </location>
</feature>
<organism evidence="2 3">
    <name type="scientific">Micromonospora pallida</name>
    <dbReference type="NCBI Taxonomy" id="145854"/>
    <lineage>
        <taxon>Bacteria</taxon>
        <taxon>Bacillati</taxon>
        <taxon>Actinomycetota</taxon>
        <taxon>Actinomycetes</taxon>
        <taxon>Micromonosporales</taxon>
        <taxon>Micromonosporaceae</taxon>
        <taxon>Micromonospora</taxon>
    </lineage>
</organism>
<gene>
    <name evidence="2" type="ORF">GA0074692_6788</name>
</gene>
<feature type="region of interest" description="Disordered" evidence="1">
    <location>
        <begin position="362"/>
        <end position="397"/>
    </location>
</feature>
<proteinExistence type="predicted"/>
<reference evidence="3" key="1">
    <citation type="submission" date="2016-06" db="EMBL/GenBank/DDBJ databases">
        <authorList>
            <person name="Varghese N."/>
            <person name="Submissions Spin"/>
        </authorList>
    </citation>
    <scope>NUCLEOTIDE SEQUENCE [LARGE SCALE GENOMIC DNA]</scope>
    <source>
        <strain evidence="3">DSM 43817</strain>
    </source>
</reference>
<name>A0A1C6TNS4_9ACTN</name>
<feature type="compositionally biased region" description="Pro residues" evidence="1">
    <location>
        <begin position="134"/>
        <end position="143"/>
    </location>
</feature>
<feature type="compositionally biased region" description="Polar residues" evidence="1">
    <location>
        <begin position="374"/>
        <end position="388"/>
    </location>
</feature>
<dbReference type="STRING" id="145854.GA0074692_6788"/>
<protein>
    <submittedName>
        <fullName evidence="2">Uncharacterized protein</fullName>
    </submittedName>
</protein>
<accession>A0A1C6TNS4</accession>
<dbReference type="Proteomes" id="UP000198959">
    <property type="component" value="Unassembled WGS sequence"/>
</dbReference>
<feature type="region of interest" description="Disordered" evidence="1">
    <location>
        <begin position="1"/>
        <end position="42"/>
    </location>
</feature>
<dbReference type="AlphaFoldDB" id="A0A1C6TNS4"/>
<sequence length="397" mass="42579">MDTRLTAPGTSGSAPASPAATPTPSRGVPLRRPGGHRPASVHGGVVVAGRWDISGTDVWTPIQAAGILRRLGQGAKPLDSALYRRLPRTNPTAYWPLEDPAGSSSARSAVAGVPNMTVFGYSRFQVPGTGGQPARPPGCPGSPPARTSRVRPGAGLVGRWRAGRPAAGARSGYAVVAGGARRRVSARPGRQRYFLLRLDDQRWPVHAVESVGHGDPAVRVRRRSGDDHQRVPDPVGRHQFVRWIAALHRDRGQDGGRPARRPPLHRRVGVRLDRDALRAEPGASARLGHRRHPNVKEWTAESAGNIEGMPQMGHLAVWQPSAPISGHVEAMRAHAGETAADRIARLCAEQGIPVAVTRGRTRRRRWARSGPSPFWTSYGSARTPTEVSSARPASRSP</sequence>
<evidence type="ECO:0000313" key="2">
    <source>
        <dbReference type="EMBL" id="SCL43252.1"/>
    </source>
</evidence>
<evidence type="ECO:0000256" key="1">
    <source>
        <dbReference type="SAM" id="MobiDB-lite"/>
    </source>
</evidence>
<feature type="compositionally biased region" description="Low complexity" evidence="1">
    <location>
        <begin position="1"/>
        <end position="25"/>
    </location>
</feature>
<keyword evidence="3" id="KW-1185">Reference proteome</keyword>